<evidence type="ECO:0000256" key="1">
    <source>
        <dbReference type="SAM" id="MobiDB-lite"/>
    </source>
</evidence>
<feature type="compositionally biased region" description="Pro residues" evidence="1">
    <location>
        <begin position="15"/>
        <end position="24"/>
    </location>
</feature>
<name>A0A1D2JPJ9_PARBR</name>
<organism evidence="2 3">
    <name type="scientific">Paracoccidioides brasiliensis</name>
    <dbReference type="NCBI Taxonomy" id="121759"/>
    <lineage>
        <taxon>Eukaryota</taxon>
        <taxon>Fungi</taxon>
        <taxon>Dikarya</taxon>
        <taxon>Ascomycota</taxon>
        <taxon>Pezizomycotina</taxon>
        <taxon>Eurotiomycetes</taxon>
        <taxon>Eurotiomycetidae</taxon>
        <taxon>Onygenales</taxon>
        <taxon>Ajellomycetaceae</taxon>
        <taxon>Paracoccidioides</taxon>
    </lineage>
</organism>
<accession>A0A1D2JPJ9</accession>
<evidence type="ECO:0000313" key="3">
    <source>
        <dbReference type="Proteomes" id="UP000242814"/>
    </source>
</evidence>
<dbReference type="Proteomes" id="UP000242814">
    <property type="component" value="Unassembled WGS sequence"/>
</dbReference>
<comment type="caution">
    <text evidence="2">The sequence shown here is derived from an EMBL/GenBank/DDBJ whole genome shotgun (WGS) entry which is preliminary data.</text>
</comment>
<evidence type="ECO:0000313" key="2">
    <source>
        <dbReference type="EMBL" id="ODH45051.1"/>
    </source>
</evidence>
<dbReference type="EMBL" id="LZYO01000008">
    <property type="protein sequence ID" value="ODH45051.1"/>
    <property type="molecule type" value="Genomic_DNA"/>
</dbReference>
<sequence length="77" mass="8393">MACPAENHSGSLTPNPNPNPPPAGPTVSQDSPHDMDHHKSTAHRPQPEKTGTAIRRLFRVEFRHPVTASRTPANLLD</sequence>
<feature type="region of interest" description="Disordered" evidence="1">
    <location>
        <begin position="1"/>
        <end position="53"/>
    </location>
</feature>
<gene>
    <name evidence="2" type="ORF">ACO22_00443</name>
</gene>
<reference evidence="2 3" key="1">
    <citation type="submission" date="2016-06" db="EMBL/GenBank/DDBJ databases">
        <authorList>
            <person name="Kjaerup R.B."/>
            <person name="Dalgaard T.S."/>
            <person name="Juul-Madsen H.R."/>
        </authorList>
    </citation>
    <scope>NUCLEOTIDE SEQUENCE [LARGE SCALE GENOMIC DNA]</scope>
    <source>
        <strain evidence="2 3">Pb300</strain>
    </source>
</reference>
<proteinExistence type="predicted"/>
<protein>
    <submittedName>
        <fullName evidence="2">Uncharacterized protein</fullName>
    </submittedName>
</protein>
<dbReference type="AlphaFoldDB" id="A0A1D2JPJ9"/>